<accession>A0AAN7UHX2</accession>
<keyword evidence="2" id="KW-1185">Reference proteome</keyword>
<reference evidence="1 2" key="1">
    <citation type="submission" date="2023-10" db="EMBL/GenBank/DDBJ databases">
        <title>Draft genome sequence of Xylaria bambusicola isolate GMP-LS, the root and basal stem rot pathogen of sugarcane in Indonesia.</title>
        <authorList>
            <person name="Selvaraj P."/>
            <person name="Muralishankar V."/>
            <person name="Muruganantham S."/>
            <person name="Sp S."/>
            <person name="Haryani S."/>
            <person name="Lau K.J.X."/>
            <person name="Naqvi N.I."/>
        </authorList>
    </citation>
    <scope>NUCLEOTIDE SEQUENCE [LARGE SCALE GENOMIC DNA]</scope>
    <source>
        <strain evidence="1">GMP-LS</strain>
    </source>
</reference>
<sequence>MSPRRQRSSASDANLKEAHIGIRMVSRLHHDEIDTQFTCDNDALTRNPPPLPHVQRFITTCTKVGDGVSSI</sequence>
<organism evidence="1 2">
    <name type="scientific">Xylaria bambusicola</name>
    <dbReference type="NCBI Taxonomy" id="326684"/>
    <lineage>
        <taxon>Eukaryota</taxon>
        <taxon>Fungi</taxon>
        <taxon>Dikarya</taxon>
        <taxon>Ascomycota</taxon>
        <taxon>Pezizomycotina</taxon>
        <taxon>Sordariomycetes</taxon>
        <taxon>Xylariomycetidae</taxon>
        <taxon>Xylariales</taxon>
        <taxon>Xylariaceae</taxon>
        <taxon>Xylaria</taxon>
    </lineage>
</organism>
<dbReference type="Proteomes" id="UP001305414">
    <property type="component" value="Unassembled WGS sequence"/>
</dbReference>
<gene>
    <name evidence="1" type="ORF">RRF57_003708</name>
</gene>
<dbReference type="EMBL" id="JAWHQM010000006">
    <property type="protein sequence ID" value="KAK5627993.1"/>
    <property type="molecule type" value="Genomic_DNA"/>
</dbReference>
<evidence type="ECO:0000313" key="1">
    <source>
        <dbReference type="EMBL" id="KAK5627993.1"/>
    </source>
</evidence>
<name>A0AAN7UHX2_9PEZI</name>
<proteinExistence type="predicted"/>
<evidence type="ECO:0000313" key="2">
    <source>
        <dbReference type="Proteomes" id="UP001305414"/>
    </source>
</evidence>
<protein>
    <submittedName>
        <fullName evidence="1">Uncharacterized protein</fullName>
    </submittedName>
</protein>
<comment type="caution">
    <text evidence="1">The sequence shown here is derived from an EMBL/GenBank/DDBJ whole genome shotgun (WGS) entry which is preliminary data.</text>
</comment>
<dbReference type="AlphaFoldDB" id="A0AAN7UHX2"/>